<organism evidence="1 2">
    <name type="scientific">Porites evermanni</name>
    <dbReference type="NCBI Taxonomy" id="104178"/>
    <lineage>
        <taxon>Eukaryota</taxon>
        <taxon>Metazoa</taxon>
        <taxon>Cnidaria</taxon>
        <taxon>Anthozoa</taxon>
        <taxon>Hexacorallia</taxon>
        <taxon>Scleractinia</taxon>
        <taxon>Fungiina</taxon>
        <taxon>Poritidae</taxon>
        <taxon>Porites</taxon>
    </lineage>
</organism>
<gene>
    <name evidence="1" type="ORF">PEVE_00004048</name>
</gene>
<keyword evidence="2" id="KW-1185">Reference proteome</keyword>
<name>A0ABN8QG77_9CNID</name>
<evidence type="ECO:0000313" key="1">
    <source>
        <dbReference type="EMBL" id="CAH3161719.1"/>
    </source>
</evidence>
<proteinExistence type="predicted"/>
<comment type="caution">
    <text evidence="1">The sequence shown here is derived from an EMBL/GenBank/DDBJ whole genome shotgun (WGS) entry which is preliminary data.</text>
</comment>
<sequence length="112" mass="12769">MTRNNILKSLTEDSGTRCLTSKGKTITWDQFWKAFNYDRGEFCMSLHHKFTEDHFQLDPASKMCNHLAEDVLDRNMLTPIKAYKSHLVSKGQDGSSLDSTIELLAQCDLAVQ</sequence>
<dbReference type="Proteomes" id="UP001159427">
    <property type="component" value="Unassembled WGS sequence"/>
</dbReference>
<accession>A0ABN8QG77</accession>
<evidence type="ECO:0000313" key="2">
    <source>
        <dbReference type="Proteomes" id="UP001159427"/>
    </source>
</evidence>
<reference evidence="1 2" key="1">
    <citation type="submission" date="2022-05" db="EMBL/GenBank/DDBJ databases">
        <authorList>
            <consortium name="Genoscope - CEA"/>
            <person name="William W."/>
        </authorList>
    </citation>
    <scope>NUCLEOTIDE SEQUENCE [LARGE SCALE GENOMIC DNA]</scope>
</reference>
<dbReference type="EMBL" id="CALNXI010001246">
    <property type="protein sequence ID" value="CAH3161719.1"/>
    <property type="molecule type" value="Genomic_DNA"/>
</dbReference>
<protein>
    <submittedName>
        <fullName evidence="1">Uncharacterized protein</fullName>
    </submittedName>
</protein>